<dbReference type="OrthoDB" id="2802262at2759"/>
<reference evidence="1 2" key="1">
    <citation type="journal article" date="2016" name="Mol. Biol. Evol.">
        <title>Comparative Genomics of Early-Diverging Mushroom-Forming Fungi Provides Insights into the Origins of Lignocellulose Decay Capabilities.</title>
        <authorList>
            <person name="Nagy L.G."/>
            <person name="Riley R."/>
            <person name="Tritt A."/>
            <person name="Adam C."/>
            <person name="Daum C."/>
            <person name="Floudas D."/>
            <person name="Sun H."/>
            <person name="Yadav J.S."/>
            <person name="Pangilinan J."/>
            <person name="Larsson K.H."/>
            <person name="Matsuura K."/>
            <person name="Barry K."/>
            <person name="Labutti K."/>
            <person name="Kuo R."/>
            <person name="Ohm R.A."/>
            <person name="Bhattacharya S.S."/>
            <person name="Shirouzu T."/>
            <person name="Yoshinaga Y."/>
            <person name="Martin F.M."/>
            <person name="Grigoriev I.V."/>
            <person name="Hibbett D.S."/>
        </authorList>
    </citation>
    <scope>NUCLEOTIDE SEQUENCE [LARGE SCALE GENOMIC DNA]</scope>
    <source>
        <strain evidence="1 2">CBS 109695</strain>
    </source>
</reference>
<protein>
    <recommendedName>
        <fullName evidence="3">Retrotransposon gag domain-containing protein</fullName>
    </recommendedName>
</protein>
<evidence type="ECO:0000313" key="2">
    <source>
        <dbReference type="Proteomes" id="UP000076532"/>
    </source>
</evidence>
<proteinExistence type="predicted"/>
<dbReference type="AlphaFoldDB" id="A0A167T5Y2"/>
<evidence type="ECO:0008006" key="3">
    <source>
        <dbReference type="Google" id="ProtNLM"/>
    </source>
</evidence>
<feature type="non-terminal residue" evidence="1">
    <location>
        <position position="164"/>
    </location>
</feature>
<evidence type="ECO:0000313" key="1">
    <source>
        <dbReference type="EMBL" id="KZP02596.1"/>
    </source>
</evidence>
<dbReference type="Proteomes" id="UP000076532">
    <property type="component" value="Unassembled WGS sequence"/>
</dbReference>
<name>A0A167T5Y2_9AGAM</name>
<sequence>VPSWDGNDITLTRWLNRINALATLSDDVHKELGSIVPRRFTGNAELWYYSIHQDARTRYEKSWNTLKEAIIGYYMNDQWLERQRIRATSARFRDATSPRELPTEYVLRKLNLIDMVYDYTQTEQIRLIMQEAPSFWTPIIQPQNCKTMVELQNTIKYHEENLLD</sequence>
<organism evidence="1 2">
    <name type="scientific">Athelia psychrophila</name>
    <dbReference type="NCBI Taxonomy" id="1759441"/>
    <lineage>
        <taxon>Eukaryota</taxon>
        <taxon>Fungi</taxon>
        <taxon>Dikarya</taxon>
        <taxon>Basidiomycota</taxon>
        <taxon>Agaricomycotina</taxon>
        <taxon>Agaricomycetes</taxon>
        <taxon>Agaricomycetidae</taxon>
        <taxon>Atheliales</taxon>
        <taxon>Atheliaceae</taxon>
        <taxon>Athelia</taxon>
    </lineage>
</organism>
<dbReference type="EMBL" id="KV418441">
    <property type="protein sequence ID" value="KZP02596.1"/>
    <property type="molecule type" value="Genomic_DNA"/>
</dbReference>
<gene>
    <name evidence="1" type="ORF">FIBSPDRAFT_667223</name>
</gene>
<accession>A0A167T5Y2</accession>
<keyword evidence="2" id="KW-1185">Reference proteome</keyword>
<feature type="non-terminal residue" evidence="1">
    <location>
        <position position="1"/>
    </location>
</feature>